<feature type="transmembrane region" description="Helical" evidence="1">
    <location>
        <begin position="52"/>
        <end position="70"/>
    </location>
</feature>
<feature type="transmembrane region" description="Helical" evidence="1">
    <location>
        <begin position="416"/>
        <end position="439"/>
    </location>
</feature>
<feature type="transmembrane region" description="Helical" evidence="1">
    <location>
        <begin position="27"/>
        <end position="45"/>
    </location>
</feature>
<feature type="transmembrane region" description="Helical" evidence="1">
    <location>
        <begin position="261"/>
        <end position="278"/>
    </location>
</feature>
<feature type="transmembrane region" description="Helical" evidence="1">
    <location>
        <begin position="451"/>
        <end position="471"/>
    </location>
</feature>
<protein>
    <recommendedName>
        <fullName evidence="3">Glycosyltransferase RgtA/B/C/D-like domain-containing protein</fullName>
    </recommendedName>
</protein>
<feature type="transmembrane region" description="Helical" evidence="1">
    <location>
        <begin position="381"/>
        <end position="404"/>
    </location>
</feature>
<dbReference type="EMBL" id="UINC01036748">
    <property type="protein sequence ID" value="SVB31187.1"/>
    <property type="molecule type" value="Genomic_DNA"/>
</dbReference>
<proteinExistence type="predicted"/>
<feature type="transmembrane region" description="Helical" evidence="1">
    <location>
        <begin position="82"/>
        <end position="103"/>
    </location>
</feature>
<evidence type="ECO:0008006" key="3">
    <source>
        <dbReference type="Google" id="ProtNLM"/>
    </source>
</evidence>
<evidence type="ECO:0000313" key="2">
    <source>
        <dbReference type="EMBL" id="SVB31187.1"/>
    </source>
</evidence>
<feature type="transmembrane region" description="Helical" evidence="1">
    <location>
        <begin position="290"/>
        <end position="310"/>
    </location>
</feature>
<feature type="transmembrane region" description="Helical" evidence="1">
    <location>
        <begin position="190"/>
        <end position="207"/>
    </location>
</feature>
<gene>
    <name evidence="2" type="ORF">METZ01_LOCUS184041</name>
</gene>
<feature type="transmembrane region" description="Helical" evidence="1">
    <location>
        <begin position="163"/>
        <end position="183"/>
    </location>
</feature>
<organism evidence="2">
    <name type="scientific">marine metagenome</name>
    <dbReference type="NCBI Taxonomy" id="408172"/>
    <lineage>
        <taxon>unclassified sequences</taxon>
        <taxon>metagenomes</taxon>
        <taxon>ecological metagenomes</taxon>
    </lineage>
</organism>
<dbReference type="AlphaFoldDB" id="A0A382D0V3"/>
<feature type="transmembrane region" description="Helical" evidence="1">
    <location>
        <begin position="134"/>
        <end position="151"/>
    </location>
</feature>
<sequence length="509" mass="59243">MQFIVLISIAGLCILFTRIFKVRIELTPIIVISSIISFLYLCALIQNLNFGVYFIFLLGIFSILSSPLYLPKSKKDKYANYFTPGFTISMVIVLYFSVLALNFQMLAFDEFAHWGPRAKFVYMNEGFIKESDNLILKSYPLGGALFYYLFYTFSGGYSESITYFSQNLLLMFPLITLLINTNWRTWEKTVISFFLIICVLFVFGVRVGPAGSIYMDKAVGIFFGGAIVFYLNSERKYKDILLLIPVMFCLIQFKLGLMPFVIAVVTLIFIDQSLICIINRNSSNHLNNYFKAISSLLFLLFCVIASKLSWEYYLKTINISLFWFAKINHTFEEIITAFIPDKSSTYHQLVKNNFYDQLFEDEFLLNTEPLNFILQYLPIDFILNASPIQFTINIFLIISLMFFLNKEKLFRKDLISINLILILGYIVYLFGILILYMFNVGHYEGPRLESFPRYLSIYQIGWILVVVNLFIRSLNGVKLRYHNLFSYIFVVLVILGFVSGPIIKWYRDN</sequence>
<keyword evidence="1" id="KW-0812">Transmembrane</keyword>
<keyword evidence="1" id="KW-1133">Transmembrane helix</keyword>
<evidence type="ECO:0000256" key="1">
    <source>
        <dbReference type="SAM" id="Phobius"/>
    </source>
</evidence>
<reference evidence="2" key="1">
    <citation type="submission" date="2018-05" db="EMBL/GenBank/DDBJ databases">
        <authorList>
            <person name="Lanie J.A."/>
            <person name="Ng W.-L."/>
            <person name="Kazmierczak K.M."/>
            <person name="Andrzejewski T.M."/>
            <person name="Davidsen T.M."/>
            <person name="Wayne K.J."/>
            <person name="Tettelin H."/>
            <person name="Glass J.I."/>
            <person name="Rusch D."/>
            <person name="Podicherti R."/>
            <person name="Tsui H.-C.T."/>
            <person name="Winkler M.E."/>
        </authorList>
    </citation>
    <scope>NUCLEOTIDE SEQUENCE</scope>
</reference>
<feature type="non-terminal residue" evidence="2">
    <location>
        <position position="509"/>
    </location>
</feature>
<feature type="transmembrane region" description="Helical" evidence="1">
    <location>
        <begin position="483"/>
        <end position="503"/>
    </location>
</feature>
<accession>A0A382D0V3</accession>
<name>A0A382D0V3_9ZZZZ</name>
<keyword evidence="1" id="KW-0472">Membrane</keyword>